<keyword evidence="2" id="KW-1185">Reference proteome</keyword>
<reference evidence="1 2" key="1">
    <citation type="journal article" date="2016" name="Sci. Rep.">
        <title>Penicillium arizonense, a new, genome sequenced fungal species, reveals a high chemical diversity in secreted metabolites.</title>
        <authorList>
            <person name="Grijseels S."/>
            <person name="Nielsen J.C."/>
            <person name="Randelovic M."/>
            <person name="Nielsen J."/>
            <person name="Nielsen K.F."/>
            <person name="Workman M."/>
            <person name="Frisvad J.C."/>
        </authorList>
    </citation>
    <scope>NUCLEOTIDE SEQUENCE [LARGE SCALE GENOMIC DNA]</scope>
    <source>
        <strain evidence="1 2">CBS 141311</strain>
    </source>
</reference>
<organism evidence="1 2">
    <name type="scientific">Penicillium arizonense</name>
    <dbReference type="NCBI Taxonomy" id="1835702"/>
    <lineage>
        <taxon>Eukaryota</taxon>
        <taxon>Fungi</taxon>
        <taxon>Dikarya</taxon>
        <taxon>Ascomycota</taxon>
        <taxon>Pezizomycotina</taxon>
        <taxon>Eurotiomycetes</taxon>
        <taxon>Eurotiomycetidae</taxon>
        <taxon>Eurotiales</taxon>
        <taxon>Aspergillaceae</taxon>
        <taxon>Penicillium</taxon>
    </lineage>
</organism>
<dbReference type="GeneID" id="34573722"/>
<dbReference type="RefSeq" id="XP_022490936.1">
    <property type="nucleotide sequence ID" value="XM_022628988.1"/>
</dbReference>
<name>A0A1F5LQW0_PENAI</name>
<evidence type="ECO:0000313" key="2">
    <source>
        <dbReference type="Proteomes" id="UP000177622"/>
    </source>
</evidence>
<dbReference type="AlphaFoldDB" id="A0A1F5LQW0"/>
<evidence type="ECO:0000313" key="1">
    <source>
        <dbReference type="EMBL" id="OGE55507.1"/>
    </source>
</evidence>
<gene>
    <name evidence="1" type="ORF">PENARI_c004G02561</name>
</gene>
<comment type="caution">
    <text evidence="1">The sequence shown here is derived from an EMBL/GenBank/DDBJ whole genome shotgun (WGS) entry which is preliminary data.</text>
</comment>
<dbReference type="OrthoDB" id="10381041at2759"/>
<dbReference type="EMBL" id="LXJU01000004">
    <property type="protein sequence ID" value="OGE55507.1"/>
    <property type="molecule type" value="Genomic_DNA"/>
</dbReference>
<accession>A0A1F5LQW0</accession>
<dbReference type="Proteomes" id="UP000177622">
    <property type="component" value="Unassembled WGS sequence"/>
</dbReference>
<sequence length="265" mass="29679">MDFLSSVGPEILRSKSTEKSTIVAFKHTNETEILLSVNRHGSLRMSFFQPKTNKIGGLIPFGQMPSSEGPYTFAIKDPNALRLLYEENENPQPGIMTVRKAATKLHLYLLDTIKDIYILPELIDIDTEQAVMEKAVLEKLFNDWRCAIRAVHAKHDIQYVLFDIHLMARTSACHVGHLVQLMSTVFTLKSKGRFYARVVVSAHVRPSASSHGFTDHHLEYVVVDSDCVKTGAKGIKTKGVDPKDLKLGVKTETAIEREQSMSLEG</sequence>
<proteinExistence type="predicted"/>
<protein>
    <submittedName>
        <fullName evidence="1">Uncharacterized protein</fullName>
    </submittedName>
</protein>